<dbReference type="SUPFAM" id="SSF48179">
    <property type="entry name" value="6-phosphogluconate dehydrogenase C-terminal domain-like"/>
    <property type="match status" value="2"/>
</dbReference>
<dbReference type="InterPro" id="IPR036291">
    <property type="entry name" value="NAD(P)-bd_dom_sf"/>
</dbReference>
<dbReference type="Gene3D" id="3.40.50.720">
    <property type="entry name" value="NAD(P)-binding Rossmann-like Domain"/>
    <property type="match status" value="1"/>
</dbReference>
<dbReference type="GO" id="GO:0003857">
    <property type="term" value="F:(3S)-3-hydroxyacyl-CoA dehydrogenase (NAD+) activity"/>
    <property type="evidence" value="ECO:0007669"/>
    <property type="project" value="UniProtKB-EC"/>
</dbReference>
<keyword evidence="7" id="KW-0443">Lipid metabolism</keyword>
<dbReference type="eggNOG" id="COG1024">
    <property type="taxonomic scope" value="Bacteria"/>
</dbReference>
<dbReference type="InParanoid" id="K9U1S8"/>
<evidence type="ECO:0000259" key="10">
    <source>
        <dbReference type="Pfam" id="PF02737"/>
    </source>
</evidence>
<dbReference type="SUPFAM" id="SSF51735">
    <property type="entry name" value="NAD(P)-binding Rossmann-fold domains"/>
    <property type="match status" value="1"/>
</dbReference>
<protein>
    <submittedName>
        <fullName evidence="11">3-hydroxyacyl-CoA dehydrogenase</fullName>
        <ecNumber evidence="11">1.1.1.35</ecNumber>
    </submittedName>
</protein>
<dbReference type="Gene3D" id="3.90.226.10">
    <property type="entry name" value="2-enoyl-CoA Hydratase, Chain A, domain 1"/>
    <property type="match status" value="1"/>
</dbReference>
<keyword evidence="4" id="KW-0442">Lipid degradation</keyword>
<dbReference type="InterPro" id="IPR029045">
    <property type="entry name" value="ClpP/crotonase-like_dom_sf"/>
</dbReference>
<evidence type="ECO:0000256" key="4">
    <source>
        <dbReference type="ARBA" id="ARBA00022963"/>
    </source>
</evidence>
<sequence>MFKPFRTAAVLGAGVMGSQIAAHLANAGLTVHLLDLAGKGSNKNELVETSFKKALKLSPPIFFTEKTARRVIVGNFDEHFDSVAAVDWVIEAVVENLDIKQKLMERLESVIRSDTIVSTNTSGLPIDAIAQGRSESFRQRFLGTHFFNPPRYLKLLEIIPTADTDPQVLERMKWFGELHLGKGVVVAKDTPNFIANRIGMYVTMLGLQALTQGYTIEEIDTLTGTIAGRPKSATFRTADLVGLDTLMYVASNLYPAIPHDESREVFRVPELLRKLVETGTLGAKTGQGFYKKQDRQILSLNPETLAYEPAKPLNLGDIEAIGKIPDLGDRLRALYRDRSRAGAFFRESILKTLSYAACRIPEIADSPTDIDKAMRWGFGWELGPFEIWDVLGFETVLADMKAAGMTVPEWAEVKSQKSKVKSENLIFDSRLPLIWQNPEAALLDMGDGVVLYEFRSKGNTLSLQVVDGLTEVLDLLENDYRGLVIGNSSAHFSGGANLAEMAMMAQSGLGAIADLIVKFQTLLQRIHYFPKPIVAAIQGRVLGGGCELVMACPQVVAAAETYIGLVELSVGLIPGAGGIMRSVTWAADRAATEAPHHIQPFLRRVFETIGMAKVSNSAAEAQELGFLPPTARILMNGDRRLEVAKEEVLCSDRAGYASPPERNAIMVLGRPGRAMLDYAADTLYRGGFISEYDRYLANRLAYVMAGGELSAPALVDENYLLQLEREAFLPLLSQPKTQERIAHTLKHKKPLRN</sequence>
<dbReference type="STRING" id="251229.Chro_2913"/>
<dbReference type="GO" id="GO:0006635">
    <property type="term" value="P:fatty acid beta-oxidation"/>
    <property type="evidence" value="ECO:0007669"/>
    <property type="project" value="UniProtKB-UniPathway"/>
</dbReference>
<dbReference type="FunCoup" id="K9U1S8">
    <property type="interactions" value="225"/>
</dbReference>
<dbReference type="PANTHER" id="PTHR48075:SF7">
    <property type="entry name" value="3-HYDROXYACYL-COA DEHYDROGENASE-RELATED"/>
    <property type="match status" value="1"/>
</dbReference>
<dbReference type="EMBL" id="CP003597">
    <property type="protein sequence ID" value="AFY88381.1"/>
    <property type="molecule type" value="Genomic_DNA"/>
</dbReference>
<dbReference type="Pfam" id="PF00378">
    <property type="entry name" value="ECH_1"/>
    <property type="match status" value="1"/>
</dbReference>
<accession>K9U1S8</accession>
<keyword evidence="6" id="KW-0520">NAD</keyword>
<dbReference type="CDD" id="cd06558">
    <property type="entry name" value="crotonase-like"/>
    <property type="match status" value="1"/>
</dbReference>
<keyword evidence="12" id="KW-1185">Reference proteome</keyword>
<keyword evidence="5 11" id="KW-0560">Oxidoreductase</keyword>
<dbReference type="Gene3D" id="1.10.1040.50">
    <property type="match status" value="1"/>
</dbReference>
<feature type="domain" description="3-hydroxyacyl-CoA dehydrogenase C-terminal" evidence="9">
    <location>
        <begin position="347"/>
        <end position="411"/>
    </location>
</feature>
<evidence type="ECO:0000256" key="8">
    <source>
        <dbReference type="ARBA" id="ARBA00049556"/>
    </source>
</evidence>
<dbReference type="OrthoDB" id="9771883at2"/>
<dbReference type="eggNOG" id="COG1250">
    <property type="taxonomic scope" value="Bacteria"/>
</dbReference>
<name>K9U1S8_CHRTP</name>
<dbReference type="PATRIC" id="fig|251229.3.peg.3402"/>
<dbReference type="AlphaFoldDB" id="K9U1S8"/>
<evidence type="ECO:0000256" key="1">
    <source>
        <dbReference type="ARBA" id="ARBA00005005"/>
    </source>
</evidence>
<dbReference type="EC" id="1.1.1.35" evidence="11"/>
<evidence type="ECO:0000313" key="11">
    <source>
        <dbReference type="EMBL" id="AFY88381.1"/>
    </source>
</evidence>
<dbReference type="KEGG" id="cthe:Chro_2913"/>
<evidence type="ECO:0000259" key="9">
    <source>
        <dbReference type="Pfam" id="PF00725"/>
    </source>
</evidence>
<dbReference type="PANTHER" id="PTHR48075">
    <property type="entry name" value="3-HYDROXYACYL-COA DEHYDROGENASE FAMILY PROTEIN"/>
    <property type="match status" value="1"/>
</dbReference>
<comment type="similarity">
    <text evidence="2">Belongs to the 3-hydroxyacyl-CoA dehydrogenase family.</text>
</comment>
<evidence type="ECO:0000256" key="6">
    <source>
        <dbReference type="ARBA" id="ARBA00023027"/>
    </source>
</evidence>
<dbReference type="Proteomes" id="UP000010384">
    <property type="component" value="Chromosome"/>
</dbReference>
<reference evidence="11 12" key="1">
    <citation type="submission" date="2012-06" db="EMBL/GenBank/DDBJ databases">
        <title>Finished chromosome of genome of Chroococcidiopsis thermalis PCC 7203.</title>
        <authorList>
            <consortium name="US DOE Joint Genome Institute"/>
            <person name="Gugger M."/>
            <person name="Coursin T."/>
            <person name="Rippka R."/>
            <person name="Tandeau De Marsac N."/>
            <person name="Huntemann M."/>
            <person name="Wei C.-L."/>
            <person name="Han J."/>
            <person name="Detter J.C."/>
            <person name="Han C."/>
            <person name="Tapia R."/>
            <person name="Davenport K."/>
            <person name="Daligault H."/>
            <person name="Erkkila T."/>
            <person name="Gu W."/>
            <person name="Munk A.C.C."/>
            <person name="Teshima H."/>
            <person name="Xu Y."/>
            <person name="Chain P."/>
            <person name="Chen A."/>
            <person name="Krypides N."/>
            <person name="Mavromatis K."/>
            <person name="Markowitz V."/>
            <person name="Szeto E."/>
            <person name="Ivanova N."/>
            <person name="Mikhailova N."/>
            <person name="Ovchinnikova G."/>
            <person name="Pagani I."/>
            <person name="Pati A."/>
            <person name="Goodwin L."/>
            <person name="Peters L."/>
            <person name="Pitluck S."/>
            <person name="Woyke T."/>
            <person name="Kerfeld C."/>
        </authorList>
    </citation>
    <scope>NUCLEOTIDE SEQUENCE [LARGE SCALE GENOMIC DNA]</scope>
    <source>
        <strain evidence="11 12">PCC 7203</strain>
    </source>
</reference>
<organism evidence="11 12">
    <name type="scientific">Chroococcidiopsis thermalis (strain PCC 7203)</name>
    <dbReference type="NCBI Taxonomy" id="251229"/>
    <lineage>
        <taxon>Bacteria</taxon>
        <taxon>Bacillati</taxon>
        <taxon>Cyanobacteriota</taxon>
        <taxon>Cyanophyceae</taxon>
        <taxon>Chroococcidiopsidales</taxon>
        <taxon>Chroococcidiopsidaceae</taxon>
        <taxon>Chroococcidiopsis</taxon>
    </lineage>
</organism>
<comment type="pathway">
    <text evidence="1">Lipid metabolism; fatty acid beta-oxidation.</text>
</comment>
<dbReference type="InterPro" id="IPR001753">
    <property type="entry name" value="Enoyl-CoA_hydra/iso"/>
</dbReference>
<dbReference type="InterPro" id="IPR008927">
    <property type="entry name" value="6-PGluconate_DH-like_C_sf"/>
</dbReference>
<proteinExistence type="inferred from homology"/>
<dbReference type="UniPathway" id="UPA00659"/>
<evidence type="ECO:0000256" key="2">
    <source>
        <dbReference type="ARBA" id="ARBA00009463"/>
    </source>
</evidence>
<comment type="catalytic activity">
    <reaction evidence="8">
        <text>a (3S)-3-hydroxyacyl-CoA + NAD(+) = a 3-oxoacyl-CoA + NADH + H(+)</text>
        <dbReference type="Rhea" id="RHEA:22432"/>
        <dbReference type="ChEBI" id="CHEBI:15378"/>
        <dbReference type="ChEBI" id="CHEBI:57318"/>
        <dbReference type="ChEBI" id="CHEBI:57540"/>
        <dbReference type="ChEBI" id="CHEBI:57945"/>
        <dbReference type="ChEBI" id="CHEBI:90726"/>
        <dbReference type="EC" id="1.1.1.35"/>
    </reaction>
</comment>
<gene>
    <name evidence="11" type="ORF">Chro_2913</name>
</gene>
<keyword evidence="3" id="KW-0276">Fatty acid metabolism</keyword>
<dbReference type="SUPFAM" id="SSF52096">
    <property type="entry name" value="ClpP/crotonase"/>
    <property type="match status" value="1"/>
</dbReference>
<dbReference type="InterPro" id="IPR006108">
    <property type="entry name" value="3HC_DH_C"/>
</dbReference>
<dbReference type="RefSeq" id="WP_015154928.1">
    <property type="nucleotide sequence ID" value="NC_019695.1"/>
</dbReference>
<dbReference type="Pfam" id="PF00725">
    <property type="entry name" value="3HCDH"/>
    <property type="match status" value="2"/>
</dbReference>
<evidence type="ECO:0000256" key="3">
    <source>
        <dbReference type="ARBA" id="ARBA00022832"/>
    </source>
</evidence>
<feature type="domain" description="3-hydroxyacyl-CoA dehydrogenase NAD binding" evidence="10">
    <location>
        <begin position="8"/>
        <end position="190"/>
    </location>
</feature>
<dbReference type="HOGENOM" id="CLU_010448_0_0_3"/>
<evidence type="ECO:0000313" key="12">
    <source>
        <dbReference type="Proteomes" id="UP000010384"/>
    </source>
</evidence>
<dbReference type="GO" id="GO:0070403">
    <property type="term" value="F:NAD+ binding"/>
    <property type="evidence" value="ECO:0007669"/>
    <property type="project" value="InterPro"/>
</dbReference>
<evidence type="ECO:0000256" key="7">
    <source>
        <dbReference type="ARBA" id="ARBA00023098"/>
    </source>
</evidence>
<dbReference type="Pfam" id="PF02737">
    <property type="entry name" value="3HCDH_N"/>
    <property type="match status" value="1"/>
</dbReference>
<evidence type="ECO:0000256" key="5">
    <source>
        <dbReference type="ARBA" id="ARBA00023002"/>
    </source>
</evidence>
<feature type="domain" description="3-hydroxyacyl-CoA dehydrogenase C-terminal" evidence="9">
    <location>
        <begin position="193"/>
        <end position="291"/>
    </location>
</feature>
<dbReference type="InterPro" id="IPR006176">
    <property type="entry name" value="3-OHacyl-CoA_DH_NAD-bd"/>
</dbReference>